<dbReference type="GO" id="GO:0006302">
    <property type="term" value="P:double-strand break repair"/>
    <property type="evidence" value="ECO:0007669"/>
    <property type="project" value="InterPro"/>
</dbReference>
<reference evidence="2 3" key="1">
    <citation type="submission" date="2015-11" db="EMBL/GenBank/DDBJ databases">
        <title>Draft genome sequences of new species of the genus Lactobacillus isolated from orchardgrass silage.</title>
        <authorList>
            <person name="Tohno M."/>
            <person name="Tanizawa Y."/>
            <person name="Arita M."/>
        </authorList>
    </citation>
    <scope>NUCLEOTIDE SEQUENCE [LARGE SCALE GENOMIC DNA]</scope>
    <source>
        <strain evidence="2 3">IWT25</strain>
    </source>
</reference>
<evidence type="ECO:0000259" key="1">
    <source>
        <dbReference type="Pfam" id="PF13476"/>
    </source>
</evidence>
<evidence type="ECO:0000313" key="3">
    <source>
        <dbReference type="Proteomes" id="UP000198414"/>
    </source>
</evidence>
<comment type="caution">
    <text evidence="2">The sequence shown here is derived from an EMBL/GenBank/DDBJ whole genome shotgun (WGS) entry which is preliminary data.</text>
</comment>
<dbReference type="GO" id="GO:0016887">
    <property type="term" value="F:ATP hydrolysis activity"/>
    <property type="evidence" value="ECO:0007669"/>
    <property type="project" value="InterPro"/>
</dbReference>
<dbReference type="InterPro" id="IPR027417">
    <property type="entry name" value="P-loop_NTPase"/>
</dbReference>
<dbReference type="SUPFAM" id="SSF52540">
    <property type="entry name" value="P-loop containing nucleoside triphosphate hydrolases"/>
    <property type="match status" value="1"/>
</dbReference>
<dbReference type="Gene3D" id="3.40.50.300">
    <property type="entry name" value="P-loop containing nucleotide triphosphate hydrolases"/>
    <property type="match status" value="2"/>
</dbReference>
<accession>A0A1Z5IZM6</accession>
<organism evidence="2 3">
    <name type="scientific">Secundilactobacillus pentosiphilus</name>
    <dbReference type="NCBI Taxonomy" id="1714682"/>
    <lineage>
        <taxon>Bacteria</taxon>
        <taxon>Bacillati</taxon>
        <taxon>Bacillota</taxon>
        <taxon>Bacilli</taxon>
        <taxon>Lactobacillales</taxon>
        <taxon>Lactobacillaceae</taxon>
        <taxon>Secundilactobacillus</taxon>
    </lineage>
</organism>
<dbReference type="InterPro" id="IPR038729">
    <property type="entry name" value="Rad50/SbcC_AAA"/>
</dbReference>
<dbReference type="AlphaFoldDB" id="A0A1Z5IZM6"/>
<evidence type="ECO:0000313" key="2">
    <source>
        <dbReference type="EMBL" id="GAX07119.1"/>
    </source>
</evidence>
<dbReference type="EMBL" id="BCMI01000037">
    <property type="protein sequence ID" value="GAX07119.1"/>
    <property type="molecule type" value="Genomic_DNA"/>
</dbReference>
<dbReference type="Proteomes" id="UP000198414">
    <property type="component" value="Unassembled WGS sequence"/>
</dbReference>
<proteinExistence type="predicted"/>
<dbReference type="Pfam" id="PF13476">
    <property type="entry name" value="AAA_23"/>
    <property type="match status" value="1"/>
</dbReference>
<dbReference type="PANTHER" id="PTHR40396">
    <property type="entry name" value="ATPASE-LIKE PROTEIN"/>
    <property type="match status" value="1"/>
</dbReference>
<name>A0A1Z5IZM6_9LACO</name>
<gene>
    <name evidence="2" type="ORF">IWT25_02467</name>
</gene>
<sequence>MKTKVSYYDLHYHLQEVTIENVKNVKYGKINFTNKDQPLNTVGIYGANGSGKTTFVDAMTLVKTIIEASVVPKSENLYHSLVDLVPLGEGNVSTISVVIAGEKADVTYQVSFSTKQSKLWIDDEKIYYKRNAPRAKTRLLFHYNQGAKLSSSIDLPLLDLTKSVESKVAKSKNQIKLGIVSGIVKPKGDSLFFNNQMVAIVQDETIFGSELHYVQEIFNTFALNLSIYSSKISGQIYSDISLPLSFSVEGGFGMTEVPMDGKHEIEPSIYKFSQKIFKQINQMLPILIPQLTIELVKKDTVVTKEQKEMDVVELMAKRDGKKYPLRYESDGIKKIVSILSTLINVYNTPRAIAIIDELDAGIFEYLLGEIVDVIAENAKGLLIFTSHNLRPLEVLDYKKIVFTSTNPENRYITIKNIKPTNNLRDIYIRAIQLGGMDEPVFEKVSSTLIKRAFLGTKKVEITPHHGE</sequence>
<feature type="domain" description="Rad50/SbcC-type AAA" evidence="1">
    <location>
        <begin position="17"/>
        <end position="125"/>
    </location>
</feature>
<protein>
    <submittedName>
        <fullName evidence="2">RecF/RecN/SMC N terminal domain protein</fullName>
    </submittedName>
</protein>
<dbReference type="PANTHER" id="PTHR40396:SF1">
    <property type="entry name" value="ATPASE AAA-TYPE CORE DOMAIN-CONTAINING PROTEIN"/>
    <property type="match status" value="1"/>
</dbReference>
<dbReference type="RefSeq" id="WP_180949812.1">
    <property type="nucleotide sequence ID" value="NZ_BCMI01000037.1"/>
</dbReference>